<dbReference type="InterPro" id="IPR053151">
    <property type="entry name" value="RNase_H-like"/>
</dbReference>
<protein>
    <recommendedName>
        <fullName evidence="2">RNase H type-1 domain-containing protein</fullName>
    </recommendedName>
</protein>
<dbReference type="PANTHER" id="PTHR47723:SF19">
    <property type="entry name" value="POLYNUCLEOTIDYL TRANSFERASE, RIBONUCLEASE H-LIKE SUPERFAMILY PROTEIN"/>
    <property type="match status" value="1"/>
</dbReference>
<dbReference type="InterPro" id="IPR036397">
    <property type="entry name" value="RNaseH_sf"/>
</dbReference>
<feature type="region of interest" description="Disordered" evidence="1">
    <location>
        <begin position="330"/>
        <end position="362"/>
    </location>
</feature>
<dbReference type="GO" id="GO:0003676">
    <property type="term" value="F:nucleic acid binding"/>
    <property type="evidence" value="ECO:0007669"/>
    <property type="project" value="InterPro"/>
</dbReference>
<proteinExistence type="predicted"/>
<dbReference type="AlphaFoldDB" id="A0A383W8K7"/>
<name>A0A383W8K7_TETOB</name>
<gene>
    <name evidence="3" type="ORF">BQ4739_LOCUS14233</name>
</gene>
<dbReference type="PANTHER" id="PTHR47723">
    <property type="entry name" value="OS05G0353850 PROTEIN"/>
    <property type="match status" value="1"/>
</dbReference>
<accession>A0A383W8K7</accession>
<dbReference type="Gene3D" id="3.30.420.10">
    <property type="entry name" value="Ribonuclease H-like superfamily/Ribonuclease H"/>
    <property type="match status" value="2"/>
</dbReference>
<keyword evidence="4" id="KW-1185">Reference proteome</keyword>
<evidence type="ECO:0000313" key="4">
    <source>
        <dbReference type="Proteomes" id="UP000256970"/>
    </source>
</evidence>
<feature type="compositionally biased region" description="Low complexity" evidence="1">
    <location>
        <begin position="689"/>
        <end position="705"/>
    </location>
</feature>
<dbReference type="PROSITE" id="PS50879">
    <property type="entry name" value="RNASE_H_1"/>
    <property type="match status" value="1"/>
</dbReference>
<dbReference type="GO" id="GO:0004523">
    <property type="term" value="F:RNA-DNA hybrid ribonuclease activity"/>
    <property type="evidence" value="ECO:0007669"/>
    <property type="project" value="InterPro"/>
</dbReference>
<dbReference type="Pfam" id="PF13456">
    <property type="entry name" value="RVT_3"/>
    <property type="match status" value="2"/>
</dbReference>
<organism evidence="3 4">
    <name type="scientific">Tetradesmus obliquus</name>
    <name type="common">Green alga</name>
    <name type="synonym">Acutodesmus obliquus</name>
    <dbReference type="NCBI Taxonomy" id="3088"/>
    <lineage>
        <taxon>Eukaryota</taxon>
        <taxon>Viridiplantae</taxon>
        <taxon>Chlorophyta</taxon>
        <taxon>core chlorophytes</taxon>
        <taxon>Chlorophyceae</taxon>
        <taxon>CS clade</taxon>
        <taxon>Sphaeropleales</taxon>
        <taxon>Scenedesmaceae</taxon>
        <taxon>Tetradesmus</taxon>
    </lineage>
</organism>
<feature type="compositionally biased region" description="Polar residues" evidence="1">
    <location>
        <begin position="715"/>
        <end position="727"/>
    </location>
</feature>
<sequence>METTTSRTLWHRLEFAAVRRKTGGLSGYGFALLESDTGALVATGCGPVQPGVTYNQAALIGLLQGLTVARQHDLQRLHLQTDSSTVYRQLQRAAPAAGSGSSLNSQLHAAAAATMAELQQLQVHEVERWHNGLAIIQAEFATQLLQQLRKVAAAAPSKYSQVAGQLGLLLQLPLQLRRVIETADDFVQTAAEVTAARCGANPADVLAALHATSGAASSAQPAVSARSGKSAGAAELQLVPGLVPFSMGRTFSPREGAAYAVAAAAQAGAGSPTDAPQDLTAGLAVELEGDEAGEAAPGSSRLVGGRVVGRHRLNQRLLVVGFNQLPGGWEPGQPLQPASAGGSGSKHAAEQRSTAAADNQEAHQLAQQVAGAEAVATPEAHGSVVDSISGSIISIGEDLLLPSWAVTGSAAGSSEGAGLGTSRYTLPPVASDTATHLLQFDGASRGNPGRAGYGWVLFDLASGRLAGRGCMSLRYRQTSGQAEFEGLLAGLAAARDARVACLAVQGDSALVLDALMYRRGISSKELGVSYHKACQLLAGFEHVDFQYIPREQNSLADRLAQMSMDIDTALHALLRTGGGGVAGLQLVTKAARLAKRQHVLEVLLSQYSFPLLLVVLLQRVMSISPEQLLERLQAKAASLGDANPWLVQEVRKVVEAGLPDHAQQLGSVMLDSRYSTAATRTRLRSAFATAAKARQQAPQQQQQYQSMPKLRDQQQEQPAPSQGSATGPHSRGFCTWPASYGAAAACQQPVRWQQLEPPPRLLATRQRHPPLARMSLAKAQTRANAACAASSSRPSSKVSDNATSSSGGSSSACCSRPLAVKQQRHGYDFSQCAGSVVGNQHVPACLLGRRYALHSIRLLRKCLR</sequence>
<dbReference type="EMBL" id="FNXT01001203">
    <property type="protein sequence ID" value="SZX73975.1"/>
    <property type="molecule type" value="Genomic_DNA"/>
</dbReference>
<evidence type="ECO:0000313" key="3">
    <source>
        <dbReference type="EMBL" id="SZX73975.1"/>
    </source>
</evidence>
<dbReference type="InterPro" id="IPR002156">
    <property type="entry name" value="RNaseH_domain"/>
</dbReference>
<feature type="region of interest" description="Disordered" evidence="1">
    <location>
        <begin position="689"/>
        <end position="730"/>
    </location>
</feature>
<dbReference type="STRING" id="3088.A0A383W8K7"/>
<dbReference type="CDD" id="cd09279">
    <property type="entry name" value="RNase_HI_like"/>
    <property type="match status" value="1"/>
</dbReference>
<feature type="region of interest" description="Disordered" evidence="1">
    <location>
        <begin position="783"/>
        <end position="813"/>
    </location>
</feature>
<reference evidence="3 4" key="1">
    <citation type="submission" date="2016-10" db="EMBL/GenBank/DDBJ databases">
        <authorList>
            <person name="Cai Z."/>
        </authorList>
    </citation>
    <scope>NUCLEOTIDE SEQUENCE [LARGE SCALE GENOMIC DNA]</scope>
</reference>
<evidence type="ECO:0000256" key="1">
    <source>
        <dbReference type="SAM" id="MobiDB-lite"/>
    </source>
</evidence>
<evidence type="ECO:0000259" key="2">
    <source>
        <dbReference type="PROSITE" id="PS50879"/>
    </source>
</evidence>
<feature type="domain" description="RNase H type-1" evidence="2">
    <location>
        <begin position="432"/>
        <end position="565"/>
    </location>
</feature>
<dbReference type="Proteomes" id="UP000256970">
    <property type="component" value="Unassembled WGS sequence"/>
</dbReference>
<dbReference type="InterPro" id="IPR012337">
    <property type="entry name" value="RNaseH-like_sf"/>
</dbReference>
<dbReference type="SUPFAM" id="SSF53098">
    <property type="entry name" value="Ribonuclease H-like"/>
    <property type="match status" value="2"/>
</dbReference>